<evidence type="ECO:0000256" key="2">
    <source>
        <dbReference type="SAM" id="SignalP"/>
    </source>
</evidence>
<dbReference type="PANTHER" id="PTHR34558:SF16">
    <property type="match status" value="1"/>
</dbReference>
<feature type="chain" id="PRO_5036407614" description="Transmembrane protein" evidence="2">
    <location>
        <begin position="22"/>
        <end position="110"/>
    </location>
</feature>
<keyword evidence="4" id="KW-1185">Reference proteome</keyword>
<sequence length="110" mass="12126">MGRFIVLISFMILVQMSSSMAVSRMQLLQRIPNPKPAFHVQVPASAPAVSSIGDVQHIRLVSRHHDIPMGGDVILGGFAFAFVAAIVCYIRVTRKDHTKNISPEIFEAKL</sequence>
<protein>
    <recommendedName>
        <fullName evidence="5">Transmembrane protein</fullName>
    </recommendedName>
</protein>
<keyword evidence="1" id="KW-0812">Transmembrane</keyword>
<evidence type="ECO:0000256" key="1">
    <source>
        <dbReference type="SAM" id="Phobius"/>
    </source>
</evidence>
<evidence type="ECO:0000313" key="3">
    <source>
        <dbReference type="EnsemblPlants" id="AUR62014641-RA:cds"/>
    </source>
</evidence>
<name>A0A803LKZ4_CHEQI</name>
<dbReference type="EnsemblPlants" id="AUR62044053-RA">
    <property type="protein sequence ID" value="AUR62044053-RA:cds"/>
    <property type="gene ID" value="AUR62044053"/>
</dbReference>
<dbReference type="AlphaFoldDB" id="A0A803LKZ4"/>
<evidence type="ECO:0008006" key="5">
    <source>
        <dbReference type="Google" id="ProtNLM"/>
    </source>
</evidence>
<keyword evidence="2" id="KW-0732">Signal</keyword>
<feature type="signal peptide" evidence="2">
    <location>
        <begin position="1"/>
        <end position="21"/>
    </location>
</feature>
<dbReference type="Gramene" id="AUR62044053-RA">
    <property type="protein sequence ID" value="AUR62044053-RA:cds"/>
    <property type="gene ID" value="AUR62044053"/>
</dbReference>
<reference evidence="3" key="2">
    <citation type="submission" date="2021-03" db="UniProtKB">
        <authorList>
            <consortium name="EnsemblPlants"/>
        </authorList>
    </citation>
    <scope>IDENTIFICATION</scope>
</reference>
<organism evidence="3 4">
    <name type="scientific">Chenopodium quinoa</name>
    <name type="common">Quinoa</name>
    <dbReference type="NCBI Taxonomy" id="63459"/>
    <lineage>
        <taxon>Eukaryota</taxon>
        <taxon>Viridiplantae</taxon>
        <taxon>Streptophyta</taxon>
        <taxon>Embryophyta</taxon>
        <taxon>Tracheophyta</taxon>
        <taxon>Spermatophyta</taxon>
        <taxon>Magnoliopsida</taxon>
        <taxon>eudicotyledons</taxon>
        <taxon>Gunneridae</taxon>
        <taxon>Pentapetalae</taxon>
        <taxon>Caryophyllales</taxon>
        <taxon>Chenopodiaceae</taxon>
        <taxon>Chenopodioideae</taxon>
        <taxon>Atripliceae</taxon>
        <taxon>Chenopodium</taxon>
    </lineage>
</organism>
<accession>A0A803LKZ4</accession>
<dbReference type="Gramene" id="AUR62014641-RA">
    <property type="protein sequence ID" value="AUR62014641-RA:cds"/>
    <property type="gene ID" value="AUR62014641"/>
</dbReference>
<keyword evidence="1" id="KW-0472">Membrane</keyword>
<proteinExistence type="predicted"/>
<evidence type="ECO:0000313" key="4">
    <source>
        <dbReference type="Proteomes" id="UP000596660"/>
    </source>
</evidence>
<dbReference type="PANTHER" id="PTHR34558">
    <property type="entry name" value="EXPRESSED PROTEIN"/>
    <property type="match status" value="1"/>
</dbReference>
<feature type="transmembrane region" description="Helical" evidence="1">
    <location>
        <begin position="73"/>
        <end position="92"/>
    </location>
</feature>
<dbReference type="EnsemblPlants" id="AUR62014641-RA">
    <property type="protein sequence ID" value="AUR62014641-RA:cds"/>
    <property type="gene ID" value="AUR62014641"/>
</dbReference>
<keyword evidence="1" id="KW-1133">Transmembrane helix</keyword>
<accession>A0A803ND64</accession>
<dbReference type="Proteomes" id="UP000596660">
    <property type="component" value="Unplaced"/>
</dbReference>
<dbReference type="OMA" id="IICYIRA"/>
<reference evidence="3" key="1">
    <citation type="journal article" date="2017" name="Nature">
        <title>The genome of Chenopodium quinoa.</title>
        <authorList>
            <person name="Jarvis D.E."/>
            <person name="Ho Y.S."/>
            <person name="Lightfoot D.J."/>
            <person name="Schmoeckel S.M."/>
            <person name="Li B."/>
            <person name="Borm T.J.A."/>
            <person name="Ohyanagi H."/>
            <person name="Mineta K."/>
            <person name="Michell C.T."/>
            <person name="Saber N."/>
            <person name="Kharbatia N.M."/>
            <person name="Rupper R.R."/>
            <person name="Sharp A.R."/>
            <person name="Dally N."/>
            <person name="Boughton B.A."/>
            <person name="Woo Y.H."/>
            <person name="Gao G."/>
            <person name="Schijlen E.G.W.M."/>
            <person name="Guo X."/>
            <person name="Momin A.A."/>
            <person name="Negrao S."/>
            <person name="Al-Babili S."/>
            <person name="Gehring C."/>
            <person name="Roessner U."/>
            <person name="Jung C."/>
            <person name="Murphy K."/>
            <person name="Arold S.T."/>
            <person name="Gojobori T."/>
            <person name="van der Linden C.G."/>
            <person name="van Loo E.N."/>
            <person name="Jellen E.N."/>
            <person name="Maughan P.J."/>
            <person name="Tester M."/>
        </authorList>
    </citation>
    <scope>NUCLEOTIDE SEQUENCE [LARGE SCALE GENOMIC DNA]</scope>
    <source>
        <strain evidence="3">cv. PI 614886</strain>
    </source>
</reference>